<keyword evidence="1" id="KW-0489">Methyltransferase</keyword>
<dbReference type="InterPro" id="IPR029063">
    <property type="entry name" value="SAM-dependent_MTases_sf"/>
</dbReference>
<dbReference type="STRING" id="1419482.SAMN05444266_101631"/>
<proteinExistence type="predicted"/>
<reference evidence="1 2" key="1">
    <citation type="submission" date="2016-11" db="EMBL/GenBank/DDBJ databases">
        <authorList>
            <person name="Jaros S."/>
            <person name="Januszkiewicz K."/>
            <person name="Wedrychowicz H."/>
        </authorList>
    </citation>
    <scope>NUCLEOTIDE SEQUENCE [LARGE SCALE GENOMIC DNA]</scope>
    <source>
        <strain evidence="1 2">DSM 27406</strain>
    </source>
</reference>
<evidence type="ECO:0000313" key="1">
    <source>
        <dbReference type="EMBL" id="SHK93267.1"/>
    </source>
</evidence>
<dbReference type="OrthoDB" id="9800801at2"/>
<dbReference type="RefSeq" id="WP_073077923.1">
    <property type="nucleotide sequence ID" value="NZ_FRBL01000001.1"/>
</dbReference>
<keyword evidence="2" id="KW-1185">Reference proteome</keyword>
<dbReference type="AlphaFoldDB" id="A0A1M6WHS5"/>
<evidence type="ECO:0000313" key="2">
    <source>
        <dbReference type="Proteomes" id="UP000184420"/>
    </source>
</evidence>
<accession>A0A1M6WHS5</accession>
<dbReference type="GO" id="GO:0008168">
    <property type="term" value="F:methyltransferase activity"/>
    <property type="evidence" value="ECO:0007669"/>
    <property type="project" value="UniProtKB-KW"/>
</dbReference>
<dbReference type="EMBL" id="FRBL01000001">
    <property type="protein sequence ID" value="SHK93267.1"/>
    <property type="molecule type" value="Genomic_DNA"/>
</dbReference>
<dbReference type="GO" id="GO:0032259">
    <property type="term" value="P:methylation"/>
    <property type="evidence" value="ECO:0007669"/>
    <property type="project" value="UniProtKB-KW"/>
</dbReference>
<gene>
    <name evidence="1" type="ORF">SAMN05444266_101631</name>
</gene>
<sequence length="492" mass="56588">MRSITSRVIKTESIDWRQLQFLQNDQFKDWSGLDKEKLKKSIINNSFSQPFYVWQDSAGIIFCLDGFHRSLLLTELLEDGHQIPDQLPATFIDCADRQEAAKLVLQYSSVYAKITQEGLIDFLEAFELPYDEIKFEINLPDFDPISFEGAMNHSEEEHQEKVKSSLQERFIIPPFSILDSRQGYWQDRKKKWHGLGFDSQESRENVDLISESGQAPAVYELRNEMRTVLQREPSWDEILEEARKKGIHLYGGASIFDPVLSEILYTWFTPSGGTIVDPFAGGSVRGIVAGMLNYPYYGIDLRADQVEANRRQAASIKMETQPIWYEGDSKNIQSIIPSIQADLIFSCPPYFDLEQYSSDANDLSNMSWDEFLSTYRAIIADSCKLLKDDRFACFIVGEIRDKKGNYRDFVGETVQAFRDTGLQYYNEMILINVAGSMPIRVGRQFSHYRKVGKTHQNVLVFYKGDPKAIKFNFPNVQTDLESDLPISDVEKK</sequence>
<name>A0A1M6WHS5_9BACT</name>
<protein>
    <submittedName>
        <fullName evidence="1">DNA methylase</fullName>
    </submittedName>
</protein>
<keyword evidence="1" id="KW-0808">Transferase</keyword>
<dbReference type="Gene3D" id="3.40.50.150">
    <property type="entry name" value="Vaccinia Virus protein VP39"/>
    <property type="match status" value="2"/>
</dbReference>
<organism evidence="1 2">
    <name type="scientific">Chitinophaga jiangningensis</name>
    <dbReference type="NCBI Taxonomy" id="1419482"/>
    <lineage>
        <taxon>Bacteria</taxon>
        <taxon>Pseudomonadati</taxon>
        <taxon>Bacteroidota</taxon>
        <taxon>Chitinophagia</taxon>
        <taxon>Chitinophagales</taxon>
        <taxon>Chitinophagaceae</taxon>
        <taxon>Chitinophaga</taxon>
    </lineage>
</organism>
<dbReference type="SUPFAM" id="SSF53335">
    <property type="entry name" value="S-adenosyl-L-methionine-dependent methyltransferases"/>
    <property type="match status" value="2"/>
</dbReference>
<dbReference type="Proteomes" id="UP000184420">
    <property type="component" value="Unassembled WGS sequence"/>
</dbReference>